<reference evidence="6 7" key="1">
    <citation type="submission" date="2023-08" db="EMBL/GenBank/DDBJ databases">
        <title>Black Yeasts Isolated from many extreme environments.</title>
        <authorList>
            <person name="Coleine C."/>
            <person name="Stajich J.E."/>
            <person name="Selbmann L."/>
        </authorList>
    </citation>
    <scope>NUCLEOTIDE SEQUENCE [LARGE SCALE GENOMIC DNA]</scope>
    <source>
        <strain evidence="6 7">CCFEE 536</strain>
    </source>
</reference>
<dbReference type="PROSITE" id="PS01231">
    <property type="entry name" value="TRMA_2"/>
    <property type="match status" value="1"/>
</dbReference>
<organism evidence="6 7">
    <name type="scientific">Cryomyces antarcticus</name>
    <dbReference type="NCBI Taxonomy" id="329879"/>
    <lineage>
        <taxon>Eukaryota</taxon>
        <taxon>Fungi</taxon>
        <taxon>Dikarya</taxon>
        <taxon>Ascomycota</taxon>
        <taxon>Pezizomycotina</taxon>
        <taxon>Dothideomycetes</taxon>
        <taxon>Dothideomycetes incertae sedis</taxon>
        <taxon>Cryomyces</taxon>
    </lineage>
</organism>
<feature type="binding site" evidence="4">
    <location>
        <position position="58"/>
    </location>
    <ligand>
        <name>S-adenosyl-L-methionine</name>
        <dbReference type="ChEBI" id="CHEBI:59789"/>
    </ligand>
</feature>
<dbReference type="InterPro" id="IPR030391">
    <property type="entry name" value="MeTrfase_TrmA_CS"/>
</dbReference>
<accession>A0ABR0JCI1</accession>
<evidence type="ECO:0000256" key="4">
    <source>
        <dbReference type="PROSITE-ProRule" id="PRU01024"/>
    </source>
</evidence>
<evidence type="ECO:0000256" key="3">
    <source>
        <dbReference type="ARBA" id="ARBA00022691"/>
    </source>
</evidence>
<evidence type="ECO:0000313" key="7">
    <source>
        <dbReference type="Proteomes" id="UP001357485"/>
    </source>
</evidence>
<dbReference type="GO" id="GO:0030697">
    <property type="term" value="F:tRNA (uracil(54)-C5)-methyltransferase activity, S-adenosyl methionine-dependent"/>
    <property type="evidence" value="ECO:0007669"/>
    <property type="project" value="UniProtKB-EC"/>
</dbReference>
<dbReference type="PANTHER" id="PTHR11061:SF30">
    <property type="entry name" value="TRNA (URACIL(54)-C(5))-METHYLTRANSFERASE"/>
    <property type="match status" value="1"/>
</dbReference>
<dbReference type="PANTHER" id="PTHR11061">
    <property type="entry name" value="RNA M5U METHYLTRANSFERASE"/>
    <property type="match status" value="1"/>
</dbReference>
<dbReference type="InterPro" id="IPR010280">
    <property type="entry name" value="U5_MeTrfase_fam"/>
</dbReference>
<dbReference type="PROSITE" id="PS01230">
    <property type="entry name" value="TRMA_1"/>
    <property type="match status" value="1"/>
</dbReference>
<feature type="binding site" evidence="4">
    <location>
        <position position="9"/>
    </location>
    <ligand>
        <name>S-adenosyl-L-methionine</name>
        <dbReference type="ChEBI" id="CHEBI:59789"/>
    </ligand>
</feature>
<dbReference type="EMBL" id="JAVRRA010027547">
    <property type="protein sequence ID" value="KAK5060976.1"/>
    <property type="molecule type" value="Genomic_DNA"/>
</dbReference>
<dbReference type="SUPFAM" id="SSF53335">
    <property type="entry name" value="S-adenosyl-L-methionine-dependent methyltransferases"/>
    <property type="match status" value="1"/>
</dbReference>
<dbReference type="InterPro" id="IPR030390">
    <property type="entry name" value="MeTrfase_TrmA_AS"/>
</dbReference>
<feature type="active site" description="Nucleophile" evidence="4">
    <location>
        <position position="85"/>
    </location>
</feature>
<name>A0ABR0JCI1_9PEZI</name>
<dbReference type="Proteomes" id="UP001357485">
    <property type="component" value="Unassembled WGS sequence"/>
</dbReference>
<dbReference type="EC" id="2.1.1.35" evidence="6"/>
<protein>
    <submittedName>
        <fullName evidence="6">tRNA(M5U54)methyltransferase</fullName>
        <ecNumber evidence="6">2.1.1.35</ecNumber>
    </submittedName>
</protein>
<keyword evidence="7" id="KW-1185">Reference proteome</keyword>
<sequence length="179" mass="18515">MFSHSLGIDISPSSIAFASKNAALNNLPSDRASFIAADASNLFANITFDAEETVVVIDPPRKGCDESFLRQLIRYGPARVVYVSCNVHTQARDVGSLVGGMEGVEGGAGPGKGVYEIESLRGFDFFPQTGHVEGVAVLRKKESSGGEQHGALVDAEVADAIAESNSTAGAGAADGVEDA</sequence>
<keyword evidence="1 4" id="KW-0489">Methyltransferase</keyword>
<feature type="non-terminal residue" evidence="6">
    <location>
        <position position="179"/>
    </location>
</feature>
<feature type="active site" evidence="5">
    <location>
        <position position="85"/>
    </location>
</feature>
<comment type="similarity">
    <text evidence="4">Belongs to the class I-like SAM-binding methyltransferase superfamily. RNA M5U methyltransferase family.</text>
</comment>
<evidence type="ECO:0000256" key="5">
    <source>
        <dbReference type="PROSITE-ProRule" id="PRU10015"/>
    </source>
</evidence>
<dbReference type="Pfam" id="PF05958">
    <property type="entry name" value="tRNA_U5-meth_tr"/>
    <property type="match status" value="1"/>
</dbReference>
<dbReference type="InterPro" id="IPR029063">
    <property type="entry name" value="SAM-dependent_MTases_sf"/>
</dbReference>
<comment type="caution">
    <text evidence="6">The sequence shown here is derived from an EMBL/GenBank/DDBJ whole genome shotgun (WGS) entry which is preliminary data.</text>
</comment>
<evidence type="ECO:0000256" key="2">
    <source>
        <dbReference type="ARBA" id="ARBA00022679"/>
    </source>
</evidence>
<evidence type="ECO:0000313" key="6">
    <source>
        <dbReference type="EMBL" id="KAK5060976.1"/>
    </source>
</evidence>
<proteinExistence type="inferred from homology"/>
<comment type="caution">
    <text evidence="4">Lacks conserved residue(s) required for the propagation of feature annotation.</text>
</comment>
<dbReference type="Gene3D" id="3.40.50.150">
    <property type="entry name" value="Vaccinia Virus protein VP39"/>
    <property type="match status" value="1"/>
</dbReference>
<dbReference type="PROSITE" id="PS51687">
    <property type="entry name" value="SAM_MT_RNA_M5U"/>
    <property type="match status" value="1"/>
</dbReference>
<gene>
    <name evidence="6" type="primary">TRM2_2</name>
    <name evidence="6" type="ORF">LTR16_010360</name>
</gene>
<keyword evidence="3 4" id="KW-0949">S-adenosyl-L-methionine</keyword>
<evidence type="ECO:0000256" key="1">
    <source>
        <dbReference type="ARBA" id="ARBA00022603"/>
    </source>
</evidence>
<dbReference type="GO" id="GO:0032259">
    <property type="term" value="P:methylation"/>
    <property type="evidence" value="ECO:0007669"/>
    <property type="project" value="UniProtKB-KW"/>
</dbReference>
<keyword evidence="2 4" id="KW-0808">Transferase</keyword>